<gene>
    <name evidence="1" type="ORF">QLQ22_22755</name>
</gene>
<proteinExistence type="predicted"/>
<name>A0ACD4RIQ2_9BACI</name>
<organism evidence="1 2">
    <name type="scientific">Metabacillus hrfriensis</name>
    <dbReference type="NCBI Taxonomy" id="3048891"/>
    <lineage>
        <taxon>Bacteria</taxon>
        <taxon>Bacillati</taxon>
        <taxon>Bacillota</taxon>
        <taxon>Bacilli</taxon>
        <taxon>Bacillales</taxon>
        <taxon>Bacillaceae</taxon>
        <taxon>Metabacillus</taxon>
    </lineage>
</organism>
<dbReference type="EMBL" id="CP126116">
    <property type="protein sequence ID" value="WHZ60359.1"/>
    <property type="molecule type" value="Genomic_DNA"/>
</dbReference>
<protein>
    <submittedName>
        <fullName evidence="1">Nuclease-related domain-containing protein</fullName>
    </submittedName>
</protein>
<reference evidence="2" key="1">
    <citation type="journal article" date="2025" name="Aquaculture">
        <title>Assessment of the bioflocculant production and safety properties of Metabacillus hrfriensis sp. nov. based on phenotypic and whole-genome sequencing analysis.</title>
        <authorList>
            <person name="Zhang R."/>
            <person name="Zhao Z."/>
            <person name="Luo L."/>
            <person name="Wang S."/>
            <person name="Guo K."/>
            <person name="Xu W."/>
        </authorList>
    </citation>
    <scope>NUCLEOTIDE SEQUENCE [LARGE SCALE GENOMIC DNA]</scope>
    <source>
        <strain evidence="2">CT-WN-B3</strain>
    </source>
</reference>
<evidence type="ECO:0000313" key="2">
    <source>
        <dbReference type="Proteomes" id="UP001226091"/>
    </source>
</evidence>
<dbReference type="Proteomes" id="UP001226091">
    <property type="component" value="Chromosome"/>
</dbReference>
<sequence>MKERCEPLELKIYKSLSSRMDLIPKDKNHFDNLLKGYEGEKRFDDWINASESDGILLNDLLFETNNTFYQIDSLYVAPHTIYLFEVKNYSGDFFIEGEKWYSSSRLEIKSPILQLKRNESLFRRLLQENKFSFSVEAYVVFINHEFHLYQAPPTLPIIYPSQLNRYAEKFNKNAIASNGVYPKLAEKLLSLHVNESPYSRLPEYRYEEVRKGIVCGKCGKLNLSLYKKTLLLCSDCNETEIYKEAVLRCVNEFKLLFPDKKITADQIDDWCGNIKNKRSIQRILRENFVRVGHGKTTNYTDVQ</sequence>
<evidence type="ECO:0000313" key="1">
    <source>
        <dbReference type="EMBL" id="WHZ60359.1"/>
    </source>
</evidence>
<accession>A0ACD4RIQ2</accession>
<keyword evidence="2" id="KW-1185">Reference proteome</keyword>